<keyword evidence="2" id="KW-0732">Signal</keyword>
<feature type="compositionally biased region" description="Low complexity" evidence="1">
    <location>
        <begin position="108"/>
        <end position="125"/>
    </location>
</feature>
<dbReference type="AlphaFoldDB" id="A0AAD4X345"/>
<feature type="signal peptide" evidence="2">
    <location>
        <begin position="1"/>
        <end position="26"/>
    </location>
</feature>
<evidence type="ECO:0000256" key="2">
    <source>
        <dbReference type="SAM" id="SignalP"/>
    </source>
</evidence>
<keyword evidence="4" id="KW-1185">Reference proteome</keyword>
<feature type="compositionally biased region" description="Basic and acidic residues" evidence="1">
    <location>
        <begin position="97"/>
        <end position="107"/>
    </location>
</feature>
<accession>A0AAD4X345</accession>
<dbReference type="Proteomes" id="UP001202328">
    <property type="component" value="Unassembled WGS sequence"/>
</dbReference>
<dbReference type="EMBL" id="JAJJMB010017954">
    <property type="protein sequence ID" value="KAI3833514.1"/>
    <property type="molecule type" value="Genomic_DNA"/>
</dbReference>
<evidence type="ECO:0000313" key="4">
    <source>
        <dbReference type="Proteomes" id="UP001202328"/>
    </source>
</evidence>
<evidence type="ECO:0000313" key="3">
    <source>
        <dbReference type="EMBL" id="KAI3833514.1"/>
    </source>
</evidence>
<proteinExistence type="predicted"/>
<organism evidence="3 4">
    <name type="scientific">Papaver atlanticum</name>
    <dbReference type="NCBI Taxonomy" id="357466"/>
    <lineage>
        <taxon>Eukaryota</taxon>
        <taxon>Viridiplantae</taxon>
        <taxon>Streptophyta</taxon>
        <taxon>Embryophyta</taxon>
        <taxon>Tracheophyta</taxon>
        <taxon>Spermatophyta</taxon>
        <taxon>Magnoliopsida</taxon>
        <taxon>Ranunculales</taxon>
        <taxon>Papaveraceae</taxon>
        <taxon>Papaveroideae</taxon>
        <taxon>Papaver</taxon>
    </lineage>
</organism>
<sequence length="135" mass="13746">MARTSLFISIAFAGIIMLSIAEMALGVSSYNQGVGASDQPHETAKEEQGGTVVTGAHVANGLVTANRDGEDGVDFKNGQVKSNGNTGVNAADGLADVNRKGHTRVDLKNGQVNKGGKNKAKAGNGLVDEKKVGGP</sequence>
<comment type="caution">
    <text evidence="3">The sequence shown here is derived from an EMBL/GenBank/DDBJ whole genome shotgun (WGS) entry which is preliminary data.</text>
</comment>
<evidence type="ECO:0000256" key="1">
    <source>
        <dbReference type="SAM" id="MobiDB-lite"/>
    </source>
</evidence>
<feature type="compositionally biased region" description="Polar residues" evidence="1">
    <location>
        <begin position="79"/>
        <end position="88"/>
    </location>
</feature>
<reference evidence="3" key="1">
    <citation type="submission" date="2022-04" db="EMBL/GenBank/DDBJ databases">
        <title>A functionally conserved STORR gene fusion in Papaver species that diverged 16.8 million years ago.</title>
        <authorList>
            <person name="Catania T."/>
        </authorList>
    </citation>
    <scope>NUCLEOTIDE SEQUENCE</scope>
    <source>
        <strain evidence="3">S-188037</strain>
    </source>
</reference>
<name>A0AAD4X345_9MAGN</name>
<protein>
    <submittedName>
        <fullName evidence="3">Uncharacterized protein</fullName>
    </submittedName>
</protein>
<gene>
    <name evidence="3" type="ORF">MKW98_024513</name>
</gene>
<feature type="chain" id="PRO_5042102242" evidence="2">
    <location>
        <begin position="27"/>
        <end position="135"/>
    </location>
</feature>
<feature type="region of interest" description="Disordered" evidence="1">
    <location>
        <begin position="64"/>
        <end position="135"/>
    </location>
</feature>